<dbReference type="InParanoid" id="A5H2Q0"/>
<dbReference type="HOGENOM" id="CLU_1161343_0_0_1"/>
<dbReference type="Proteomes" id="UP000001996">
    <property type="component" value="Unassembled WGS sequence"/>
</dbReference>
<proteinExistence type="predicted"/>
<name>A5H2Q0_LODEL</name>
<organism evidence="1 2">
    <name type="scientific">Lodderomyces elongisporus (strain ATCC 11503 / CBS 2605 / JCM 1781 / NBRC 1676 / NRRL YB-4239)</name>
    <name type="common">Yeast</name>
    <name type="synonym">Saccharomyces elongisporus</name>
    <dbReference type="NCBI Taxonomy" id="379508"/>
    <lineage>
        <taxon>Eukaryota</taxon>
        <taxon>Fungi</taxon>
        <taxon>Dikarya</taxon>
        <taxon>Ascomycota</taxon>
        <taxon>Saccharomycotina</taxon>
        <taxon>Pichiomycetes</taxon>
        <taxon>Debaryomycetaceae</taxon>
        <taxon>Candida/Lodderomyces clade</taxon>
        <taxon>Lodderomyces</taxon>
    </lineage>
</organism>
<protein>
    <submittedName>
        <fullName evidence="1">Uncharacterized protein</fullName>
    </submittedName>
</protein>
<accession>A5H2Q0</accession>
<dbReference type="AlphaFoldDB" id="A5H2Q0"/>
<dbReference type="EMBL" id="DS236868">
    <property type="protein sequence ID" value="EDK47584.1"/>
    <property type="molecule type" value="Genomic_DNA"/>
</dbReference>
<evidence type="ECO:0000313" key="2">
    <source>
        <dbReference type="Proteomes" id="UP000001996"/>
    </source>
</evidence>
<evidence type="ECO:0000313" key="1">
    <source>
        <dbReference type="EMBL" id="EDK47584.1"/>
    </source>
</evidence>
<keyword evidence="2" id="KW-1185">Reference proteome</keyword>
<gene>
    <name evidence="1" type="ORF">LELG_05765</name>
</gene>
<sequence>MERLTESMYTSNSSNPRILELMVCQIAKSNAICVYDFSPPDKDSTVRPAVAIPFLSMSCFVFTKTSSDLSLKFIFIEPLKPLNSIELSNDRRAILTWWFIVVVKKLYLMASSRHSRSKVSFKSRSLASAAFKFRLVSSTCFKISSKFDPILLSASCICSCTTRKSFSIDSGVSRSVRCASSRVHNFSAATRSSTSFGSAISEIRLLDSISCSNLVISKRHSLRLSSYVWMYKRFLVLAS</sequence>
<reference evidence="1 2" key="1">
    <citation type="journal article" date="2009" name="Nature">
        <title>Evolution of pathogenicity and sexual reproduction in eight Candida genomes.</title>
        <authorList>
            <person name="Butler G."/>
            <person name="Rasmussen M.D."/>
            <person name="Lin M.F."/>
            <person name="Santos M.A."/>
            <person name="Sakthikumar S."/>
            <person name="Munro C.A."/>
            <person name="Rheinbay E."/>
            <person name="Grabherr M."/>
            <person name="Forche A."/>
            <person name="Reedy J.L."/>
            <person name="Agrafioti I."/>
            <person name="Arnaud M.B."/>
            <person name="Bates S."/>
            <person name="Brown A.J."/>
            <person name="Brunke S."/>
            <person name="Costanzo M.C."/>
            <person name="Fitzpatrick D.A."/>
            <person name="de Groot P.W."/>
            <person name="Harris D."/>
            <person name="Hoyer L.L."/>
            <person name="Hube B."/>
            <person name="Klis F.M."/>
            <person name="Kodira C."/>
            <person name="Lennard N."/>
            <person name="Logue M.E."/>
            <person name="Martin R."/>
            <person name="Neiman A.M."/>
            <person name="Nikolaou E."/>
            <person name="Quail M.A."/>
            <person name="Quinn J."/>
            <person name="Santos M.C."/>
            <person name="Schmitzberger F.F."/>
            <person name="Sherlock G."/>
            <person name="Shah P."/>
            <person name="Silverstein K.A."/>
            <person name="Skrzypek M.S."/>
            <person name="Soll D."/>
            <person name="Staggs R."/>
            <person name="Stansfield I."/>
            <person name="Stumpf M.P."/>
            <person name="Sudbery P.E."/>
            <person name="Srikantha T."/>
            <person name="Zeng Q."/>
            <person name="Berman J."/>
            <person name="Berriman M."/>
            <person name="Heitman J."/>
            <person name="Gow N.A."/>
            <person name="Lorenz M.C."/>
            <person name="Birren B.W."/>
            <person name="Kellis M."/>
            <person name="Cuomo C.A."/>
        </authorList>
    </citation>
    <scope>NUCLEOTIDE SEQUENCE [LARGE SCALE GENOMIC DNA]</scope>
    <source>
        <strain evidence="2">ATCC 11503 / BCRC 21390 / CBS 2605 / JCM 1781 / NBRC 1676 / NRRL YB-4239</strain>
    </source>
</reference>